<dbReference type="Proteomes" id="UP000075320">
    <property type="component" value="Unassembled WGS sequence"/>
</dbReference>
<proteinExistence type="predicted"/>
<evidence type="ECO:0000313" key="2">
    <source>
        <dbReference type="EMBL" id="KYG65549.1"/>
    </source>
</evidence>
<evidence type="ECO:0000256" key="1">
    <source>
        <dbReference type="SAM" id="SignalP"/>
    </source>
</evidence>
<keyword evidence="1" id="KW-0732">Signal</keyword>
<evidence type="ECO:0000313" key="3">
    <source>
        <dbReference type="Proteomes" id="UP000075320"/>
    </source>
</evidence>
<name>A0A150WMN6_BDEBC</name>
<organism evidence="2 3">
    <name type="scientific">Bdellovibrio bacteriovorus</name>
    <dbReference type="NCBI Taxonomy" id="959"/>
    <lineage>
        <taxon>Bacteria</taxon>
        <taxon>Pseudomonadati</taxon>
        <taxon>Bdellovibrionota</taxon>
        <taxon>Bdellovibrionia</taxon>
        <taxon>Bdellovibrionales</taxon>
        <taxon>Pseudobdellovibrionaceae</taxon>
        <taxon>Bdellovibrio</taxon>
    </lineage>
</organism>
<keyword evidence="3" id="KW-1185">Reference proteome</keyword>
<protein>
    <submittedName>
        <fullName evidence="2">Uncharacterized protein</fullName>
    </submittedName>
</protein>
<sequence>MALLFSLLMSLHARAGLTSVDTSYFKGDYGNTYHESGHRVLVNTDLGDKNKFYLGYEHARRDYTSEVGFYRDAVLIGDTVVFDNLKSYVELAGAFDDDTLVGPQTSVSMIPHTSYFTNWDLALGFHYGKYETGEVQSYQPQIIYFINEQLSLGHSSWFYDDSGWHHAHREFFRARYERYSAELSWAGGENREDVGFIDPFNSYAITISYVYKKAHLYLNLEDYQGQTRRGSQWGVGLKWQW</sequence>
<gene>
    <name evidence="2" type="ORF">AZI86_00265</name>
</gene>
<feature type="chain" id="PRO_5012836745" evidence="1">
    <location>
        <begin position="16"/>
        <end position="241"/>
    </location>
</feature>
<dbReference type="EMBL" id="LUKE01000001">
    <property type="protein sequence ID" value="KYG65549.1"/>
    <property type="molecule type" value="Genomic_DNA"/>
</dbReference>
<reference evidence="2 3" key="1">
    <citation type="submission" date="2016-03" db="EMBL/GenBank/DDBJ databases">
        <authorList>
            <person name="Ploux O."/>
        </authorList>
    </citation>
    <scope>NUCLEOTIDE SEQUENCE [LARGE SCALE GENOMIC DNA]</scope>
    <source>
        <strain evidence="2 3">R0</strain>
    </source>
</reference>
<accession>A0A150WMN6</accession>
<comment type="caution">
    <text evidence="2">The sequence shown here is derived from an EMBL/GenBank/DDBJ whole genome shotgun (WGS) entry which is preliminary data.</text>
</comment>
<feature type="signal peptide" evidence="1">
    <location>
        <begin position="1"/>
        <end position="15"/>
    </location>
</feature>
<dbReference type="RefSeq" id="WP_216635878.1">
    <property type="nucleotide sequence ID" value="NZ_LUKE01000001.1"/>
</dbReference>
<dbReference type="AlphaFoldDB" id="A0A150WMN6"/>